<evidence type="ECO:0000256" key="1">
    <source>
        <dbReference type="SAM" id="Phobius"/>
    </source>
</evidence>
<feature type="transmembrane region" description="Helical" evidence="1">
    <location>
        <begin position="268"/>
        <end position="289"/>
    </location>
</feature>
<dbReference type="CDD" id="cd14939">
    <property type="entry name" value="7tmD_STE2"/>
    <property type="match status" value="1"/>
</dbReference>
<dbReference type="EMBL" id="CDQK01000001">
    <property type="protein sequence ID" value="CEP20853.1"/>
    <property type="molecule type" value="Genomic_DNA"/>
</dbReference>
<accession>A0A0H5BZE0</accession>
<name>A0A0H5BZE0_CYBJN</name>
<keyword evidence="1" id="KW-1133">Transmembrane helix</keyword>
<dbReference type="GO" id="GO:0038038">
    <property type="term" value="C:G protein-coupled receptor homodimeric complex"/>
    <property type="evidence" value="ECO:0007669"/>
    <property type="project" value="TreeGrafter"/>
</dbReference>
<protein>
    <submittedName>
        <fullName evidence="2">STE2 protein</fullName>
    </submittedName>
</protein>
<dbReference type="Proteomes" id="UP000038830">
    <property type="component" value="Unassembled WGS sequence"/>
</dbReference>
<gene>
    <name evidence="2" type="primary">STE2</name>
    <name evidence="2" type="ORF">BN1211_0819</name>
</gene>
<proteinExistence type="predicted"/>
<dbReference type="PANTHER" id="PTHR28009">
    <property type="entry name" value="PHEROMONE ALPHA FACTOR RECEPTOR"/>
    <property type="match status" value="1"/>
</dbReference>
<keyword evidence="1" id="KW-0812">Transmembrane</keyword>
<dbReference type="PANTHER" id="PTHR28009:SF1">
    <property type="entry name" value="PHEROMONE ALPHA FACTOR RECEPTOR"/>
    <property type="match status" value="1"/>
</dbReference>
<feature type="transmembrane region" description="Helical" evidence="1">
    <location>
        <begin position="48"/>
        <end position="68"/>
    </location>
</feature>
<dbReference type="Gene3D" id="1.10.287.920">
    <property type="entry name" value="Pheromone alpha factor receptor"/>
    <property type="match status" value="1"/>
</dbReference>
<dbReference type="InterPro" id="IPR000366">
    <property type="entry name" value="GPCR_STE2"/>
</dbReference>
<dbReference type="AlphaFoldDB" id="A0A0H5BZE0"/>
<feature type="transmembrane region" description="Helical" evidence="1">
    <location>
        <begin position="161"/>
        <end position="188"/>
    </location>
</feature>
<feature type="transmembrane region" description="Helical" evidence="1">
    <location>
        <begin position="75"/>
        <end position="98"/>
    </location>
</feature>
<dbReference type="GO" id="GO:0004932">
    <property type="term" value="F:mating-type factor pheromone receptor activity"/>
    <property type="evidence" value="ECO:0007669"/>
    <property type="project" value="InterPro"/>
</dbReference>
<organism evidence="2 3">
    <name type="scientific">Cyberlindnera jadinii (strain ATCC 18201 / CBS 1600 / BCRC 20928 / JCM 3617 / NBRC 0987 / NRRL Y-1542)</name>
    <name type="common">Torula yeast</name>
    <name type="synonym">Candida utilis</name>
    <dbReference type="NCBI Taxonomy" id="983966"/>
    <lineage>
        <taxon>Eukaryota</taxon>
        <taxon>Fungi</taxon>
        <taxon>Dikarya</taxon>
        <taxon>Ascomycota</taxon>
        <taxon>Saccharomycotina</taxon>
        <taxon>Saccharomycetes</taxon>
        <taxon>Phaffomycetales</taxon>
        <taxon>Phaffomycetaceae</taxon>
        <taxon>Cyberlindnera</taxon>
    </lineage>
</organism>
<dbReference type="InterPro" id="IPR027458">
    <property type="entry name" value="STE2_TM1-TM2_sf"/>
</dbReference>
<dbReference type="PRINTS" id="PR00250">
    <property type="entry name" value="GPCRSTE2"/>
</dbReference>
<reference evidence="3" key="1">
    <citation type="journal article" date="2015" name="J. Biotechnol.">
        <title>The structure of the Cyberlindnera jadinii genome and its relation to Candida utilis analyzed by the occurrence of single nucleotide polymorphisms.</title>
        <authorList>
            <person name="Rupp O."/>
            <person name="Brinkrolf K."/>
            <person name="Buerth C."/>
            <person name="Kunigo M."/>
            <person name="Schneider J."/>
            <person name="Jaenicke S."/>
            <person name="Goesmann A."/>
            <person name="Puehler A."/>
            <person name="Jaeger K.-E."/>
            <person name="Ernst J.F."/>
        </authorList>
    </citation>
    <scope>NUCLEOTIDE SEQUENCE [LARGE SCALE GENOMIC DNA]</scope>
    <source>
        <strain evidence="3">ATCC 18201 / CBS 1600 / BCRC 20928 / JCM 3617 / NBRC 0987 / NRRL Y-1542</strain>
    </source>
</reference>
<feature type="transmembrane region" description="Helical" evidence="1">
    <location>
        <begin position="200"/>
        <end position="218"/>
    </location>
</feature>
<evidence type="ECO:0000313" key="3">
    <source>
        <dbReference type="Proteomes" id="UP000038830"/>
    </source>
</evidence>
<keyword evidence="1" id="KW-0472">Membrane</keyword>
<dbReference type="Pfam" id="PF02116">
    <property type="entry name" value="STE2"/>
    <property type="match status" value="1"/>
</dbReference>
<sequence>MEFFNISTLPEDFDPLTQILNYTSAYGPTYLTFAELDSAMHTNISNTIIFGVRIGAATFASIILFILSKKKTSPIFILNQLCLLLVIIHSCIYIAYLYGNYASIGFQFTQFTDIITRNDINISSATNLFQAFLITSIEASMVFQVRTLFQTPEMKWFGNAIFALSVLIGLSVVVLTLYVTINTVIGVFEFTSYQSRALDVQPILFAASINFMSVLLMYKLVLAIRSRRYLGLKQFDGFHILLIMSTQTLLVPSALMIVSYAVNSLYRISFTSVATLIVVLSLPLSSLWATSTTSSSTPSSGYNFSSLYGKTPGCYSDPGTASTKVDAMSRSQHTQYVEKSLYTPSTLAEEEAKRYWMSAATAGEYADEQFQGEPDFVSKTVHRINK</sequence>
<feature type="transmembrane region" description="Helical" evidence="1">
    <location>
        <begin position="238"/>
        <end position="262"/>
    </location>
</feature>
<evidence type="ECO:0000313" key="2">
    <source>
        <dbReference type="EMBL" id="CEP20853.1"/>
    </source>
</evidence>
<dbReference type="GO" id="GO:0000750">
    <property type="term" value="P:pheromone-dependent signal transduction involved in conjugation with cellular fusion"/>
    <property type="evidence" value="ECO:0007669"/>
    <property type="project" value="TreeGrafter"/>
</dbReference>